<keyword evidence="4 6" id="KW-0456">Lyase</keyword>
<comment type="similarity">
    <text evidence="1">Belongs to the CpcE/RpcE/PecE family.</text>
</comment>
<dbReference type="OrthoDB" id="454552at2"/>
<comment type="caution">
    <text evidence="6">The sequence shown here is derived from an EMBL/GenBank/DDBJ whole genome shotgun (WGS) entry which is preliminary data.</text>
</comment>
<evidence type="ECO:0000313" key="6">
    <source>
        <dbReference type="EMBL" id="RUT01235.1"/>
    </source>
</evidence>
<reference evidence="6" key="2">
    <citation type="journal article" date="2019" name="Genome Biol. Evol.">
        <title>Day and night: Metabolic profiles and evolutionary relationships of six axenic non-marine cyanobacteria.</title>
        <authorList>
            <person name="Will S.E."/>
            <person name="Henke P."/>
            <person name="Boedeker C."/>
            <person name="Huang S."/>
            <person name="Brinkmann H."/>
            <person name="Rohde M."/>
            <person name="Jarek M."/>
            <person name="Friedl T."/>
            <person name="Seufert S."/>
            <person name="Schumacher M."/>
            <person name="Overmann J."/>
            <person name="Neumann-Schaal M."/>
            <person name="Petersen J."/>
        </authorList>
    </citation>
    <scope>NUCLEOTIDE SEQUENCE [LARGE SCALE GENOMIC DNA]</scope>
    <source>
        <strain evidence="6">PCC 7102</strain>
    </source>
</reference>
<dbReference type="InterPro" id="IPR011989">
    <property type="entry name" value="ARM-like"/>
</dbReference>
<name>A0A3S1IRK9_9CYAN</name>
<evidence type="ECO:0000313" key="7">
    <source>
        <dbReference type="Proteomes" id="UP000271624"/>
    </source>
</evidence>
<dbReference type="Gene3D" id="1.25.10.10">
    <property type="entry name" value="Leucine-rich Repeat Variant"/>
    <property type="match status" value="2"/>
</dbReference>
<keyword evidence="7" id="KW-1185">Reference proteome</keyword>
<dbReference type="PANTHER" id="PTHR12697">
    <property type="entry name" value="PBS LYASE HEAT-LIKE PROTEIN"/>
    <property type="match status" value="1"/>
</dbReference>
<dbReference type="SMART" id="SM00567">
    <property type="entry name" value="EZ_HEAT"/>
    <property type="match status" value="6"/>
</dbReference>
<dbReference type="GO" id="GO:0016491">
    <property type="term" value="F:oxidoreductase activity"/>
    <property type="evidence" value="ECO:0007669"/>
    <property type="project" value="TreeGrafter"/>
</dbReference>
<organism evidence="6 7">
    <name type="scientific">Dulcicalothrix desertica PCC 7102</name>
    <dbReference type="NCBI Taxonomy" id="232991"/>
    <lineage>
        <taxon>Bacteria</taxon>
        <taxon>Bacillati</taxon>
        <taxon>Cyanobacteriota</taxon>
        <taxon>Cyanophyceae</taxon>
        <taxon>Nostocales</taxon>
        <taxon>Calotrichaceae</taxon>
        <taxon>Dulcicalothrix</taxon>
    </lineage>
</organism>
<dbReference type="PANTHER" id="PTHR12697:SF40">
    <property type="entry name" value="PHYCOCYANOBILIN LYASE SUBUNIT ALPHA"/>
    <property type="match status" value="1"/>
</dbReference>
<reference evidence="6" key="1">
    <citation type="submission" date="2018-12" db="EMBL/GenBank/DDBJ databases">
        <authorList>
            <person name="Will S."/>
            <person name="Neumann-Schaal M."/>
            <person name="Henke P."/>
        </authorList>
    </citation>
    <scope>NUCLEOTIDE SEQUENCE</scope>
    <source>
        <strain evidence="6">PCC 7102</strain>
    </source>
</reference>
<keyword evidence="2" id="KW-0042">Antenna complex</keyword>
<evidence type="ECO:0000256" key="1">
    <source>
        <dbReference type="ARBA" id="ARBA00009299"/>
    </source>
</evidence>
<dbReference type="AlphaFoldDB" id="A0A3S1IRK9"/>
<proteinExistence type="inferred from homology"/>
<dbReference type="InterPro" id="IPR016024">
    <property type="entry name" value="ARM-type_fold"/>
</dbReference>
<evidence type="ECO:0000256" key="3">
    <source>
        <dbReference type="ARBA" id="ARBA00022738"/>
    </source>
</evidence>
<evidence type="ECO:0000256" key="2">
    <source>
        <dbReference type="ARBA" id="ARBA00022549"/>
    </source>
</evidence>
<accession>A0A3S1IRK9</accession>
<dbReference type="SUPFAM" id="SSF48371">
    <property type="entry name" value="ARM repeat"/>
    <property type="match status" value="1"/>
</dbReference>
<dbReference type="Proteomes" id="UP000271624">
    <property type="component" value="Unassembled WGS sequence"/>
</dbReference>
<feature type="region of interest" description="Disordered" evidence="5">
    <location>
        <begin position="1"/>
        <end position="22"/>
    </location>
</feature>
<dbReference type="RefSeq" id="WP_127084943.1">
    <property type="nucleotide sequence ID" value="NZ_RSCL01000020.1"/>
</dbReference>
<dbReference type="EMBL" id="RSCL01000020">
    <property type="protein sequence ID" value="RUT01235.1"/>
    <property type="molecule type" value="Genomic_DNA"/>
</dbReference>
<dbReference type="InterPro" id="IPR004155">
    <property type="entry name" value="PBS_lyase_HEAT"/>
</dbReference>
<protein>
    <submittedName>
        <fullName evidence="6">Phycocyanobilin lyase subunit alpha</fullName>
    </submittedName>
</protein>
<gene>
    <name evidence="6" type="primary">cpcE</name>
    <name evidence="6" type="ORF">DSM106972_067860</name>
</gene>
<evidence type="ECO:0000256" key="4">
    <source>
        <dbReference type="ARBA" id="ARBA00023239"/>
    </source>
</evidence>
<dbReference type="Pfam" id="PF03130">
    <property type="entry name" value="HEAT_PBS"/>
    <property type="match status" value="1"/>
</dbReference>
<sequence length="282" mass="30363">MNSNKDNFQPSSSSETPGGGESLTIETAIANLEGTDSGLRFYAAWWLGRFKVNEPRAIALLIEALADELDRTPEGGYPLRRNAARALGKLNDKSAVPALVKSLECSDYYVREAAAESLGMLSDASAIPALHNLLITGLTGEELVIESTPSHPYDAILEALGNLGAKECVPQIELFLKHPVERVQYSAARAMYQLTKNSSYGERLVKALAGNNLQLRRTALADLGAIGYFEAADAIAQTLAENSLKLIALKGLLEYQVTELTPPTPTLSDGAIKVMKLMDSLL</sequence>
<dbReference type="GO" id="GO:0030089">
    <property type="term" value="C:phycobilisome"/>
    <property type="evidence" value="ECO:0007669"/>
    <property type="project" value="UniProtKB-KW"/>
</dbReference>
<dbReference type="Pfam" id="PF13646">
    <property type="entry name" value="HEAT_2"/>
    <property type="match status" value="1"/>
</dbReference>
<keyword evidence="3" id="KW-0605">Phycobilisome</keyword>
<evidence type="ECO:0000256" key="5">
    <source>
        <dbReference type="SAM" id="MobiDB-lite"/>
    </source>
</evidence>
<dbReference type="GO" id="GO:0016829">
    <property type="term" value="F:lyase activity"/>
    <property type="evidence" value="ECO:0007669"/>
    <property type="project" value="UniProtKB-KW"/>
</dbReference>